<dbReference type="KEGG" id="pob:LPB03_11290"/>
<dbReference type="AlphaFoldDB" id="A0A1B8TU02"/>
<dbReference type="STRING" id="1774273.LPB03_11290"/>
<keyword evidence="4" id="KW-1185">Reference proteome</keyword>
<keyword evidence="1" id="KW-0732">Signal</keyword>
<dbReference type="InterPro" id="IPR046863">
    <property type="entry name" value="MbnP-like_dom"/>
</dbReference>
<evidence type="ECO:0000259" key="2">
    <source>
        <dbReference type="Pfam" id="PF20243"/>
    </source>
</evidence>
<dbReference type="PROSITE" id="PS51257">
    <property type="entry name" value="PROKAR_LIPOPROTEIN"/>
    <property type="match status" value="1"/>
</dbReference>
<accession>A0A1B8TU02</accession>
<sequence length="259" mass="28427">MKITKYIAAFFIAATLTACSAEEEEIISGEGNLSIEFDNAFGDSDLILNSTSYTSNLSEKINISSVKYIVSNFKLETEEGAVFTYPKEESYFIVDESTISSQFINLKNIPAGNYTKMTFGIGVDQEKYLTGATGQGDFLTLAQDAGMMWSWQAGYKFVVFEGDYTSDNTATPTAFAFHMGSHGTALDNYKEVTVNFTNSARIRTMLTPEVHVVANVANILTGTTNFMLDDAPQIHVDAVKSPQIAENVNGMFSIDHVHN</sequence>
<dbReference type="OrthoDB" id="1422031at2"/>
<feature type="signal peptide" evidence="1">
    <location>
        <begin position="1"/>
        <end position="20"/>
    </location>
</feature>
<protein>
    <recommendedName>
        <fullName evidence="2">Copper-binding protein MbnP-like domain-containing protein</fullName>
    </recommendedName>
</protein>
<proteinExistence type="predicted"/>
<evidence type="ECO:0000256" key="1">
    <source>
        <dbReference type="SAM" id="SignalP"/>
    </source>
</evidence>
<evidence type="ECO:0000313" key="3">
    <source>
        <dbReference type="EMBL" id="OBY63143.1"/>
    </source>
</evidence>
<comment type="caution">
    <text evidence="3">The sequence shown here is derived from an EMBL/GenBank/DDBJ whole genome shotgun (WGS) entry which is preliminary data.</text>
</comment>
<gene>
    <name evidence="3" type="ORF">LPB3_11300</name>
</gene>
<dbReference type="Pfam" id="PF20243">
    <property type="entry name" value="MbnP"/>
    <property type="match status" value="1"/>
</dbReference>
<evidence type="ECO:0000313" key="4">
    <source>
        <dbReference type="Proteomes" id="UP000092584"/>
    </source>
</evidence>
<feature type="chain" id="PRO_5008615574" description="Copper-binding protein MbnP-like domain-containing protein" evidence="1">
    <location>
        <begin position="21"/>
        <end position="259"/>
    </location>
</feature>
<name>A0A1B8TU02_9FLAO</name>
<organism evidence="3 4">
    <name type="scientific">Polaribacter vadi</name>
    <dbReference type="NCBI Taxonomy" id="1774273"/>
    <lineage>
        <taxon>Bacteria</taxon>
        <taxon>Pseudomonadati</taxon>
        <taxon>Bacteroidota</taxon>
        <taxon>Flavobacteriia</taxon>
        <taxon>Flavobacteriales</taxon>
        <taxon>Flavobacteriaceae</taxon>
    </lineage>
</organism>
<dbReference type="RefSeq" id="WP_065320122.1">
    <property type="nucleotide sequence ID" value="NZ_CP017477.1"/>
</dbReference>
<dbReference type="Proteomes" id="UP000092584">
    <property type="component" value="Unassembled WGS sequence"/>
</dbReference>
<feature type="domain" description="Copper-binding protein MbnP-like" evidence="2">
    <location>
        <begin position="31"/>
        <end position="225"/>
    </location>
</feature>
<dbReference type="EMBL" id="LSFM01000023">
    <property type="protein sequence ID" value="OBY63143.1"/>
    <property type="molecule type" value="Genomic_DNA"/>
</dbReference>
<reference evidence="4" key="1">
    <citation type="submission" date="2016-02" db="EMBL/GenBank/DDBJ databases">
        <authorList>
            <person name="Shin S.-K."/>
            <person name="Yi H."/>
            <person name="Kim E."/>
        </authorList>
    </citation>
    <scope>NUCLEOTIDE SEQUENCE [LARGE SCALE GENOMIC DNA]</scope>
    <source>
        <strain evidence="4">LPB0003</strain>
    </source>
</reference>